<protein>
    <submittedName>
        <fullName evidence="1">Uncharacterized protein</fullName>
    </submittedName>
</protein>
<dbReference type="Proteomes" id="UP000000763">
    <property type="component" value="Chromosome 2"/>
</dbReference>
<sequence length="70" mass="7150">MEAVAPKIVYTELPMVAGLPPRSALRPDAMISILSTSRSSTVFARCVASPAAATAALAPAVRLHSVMATG</sequence>
<dbReference type="EMBL" id="AP005846">
    <property type="protein sequence ID" value="BAD17692.1"/>
    <property type="molecule type" value="Genomic_DNA"/>
</dbReference>
<accession>Q6YUZ3</accession>
<dbReference type="AlphaFoldDB" id="Q6YUZ3"/>
<proteinExistence type="predicted"/>
<evidence type="ECO:0000313" key="2">
    <source>
        <dbReference type="Proteomes" id="UP000000763"/>
    </source>
</evidence>
<reference evidence="2" key="2">
    <citation type="journal article" date="2008" name="Nucleic Acids Res.">
        <title>The rice annotation project database (RAP-DB): 2008 update.</title>
        <authorList>
            <consortium name="The rice annotation project (RAP)"/>
        </authorList>
    </citation>
    <scope>GENOME REANNOTATION</scope>
    <source>
        <strain evidence="2">cv. Nipponbare</strain>
    </source>
</reference>
<evidence type="ECO:0000313" key="1">
    <source>
        <dbReference type="EMBL" id="BAD17692.1"/>
    </source>
</evidence>
<reference evidence="2" key="1">
    <citation type="journal article" date="2005" name="Nature">
        <title>The map-based sequence of the rice genome.</title>
        <authorList>
            <consortium name="International rice genome sequencing project (IRGSP)"/>
            <person name="Matsumoto T."/>
            <person name="Wu J."/>
            <person name="Kanamori H."/>
            <person name="Katayose Y."/>
            <person name="Fujisawa M."/>
            <person name="Namiki N."/>
            <person name="Mizuno H."/>
            <person name="Yamamoto K."/>
            <person name="Antonio B.A."/>
            <person name="Baba T."/>
            <person name="Sakata K."/>
            <person name="Nagamura Y."/>
            <person name="Aoki H."/>
            <person name="Arikawa K."/>
            <person name="Arita K."/>
            <person name="Bito T."/>
            <person name="Chiden Y."/>
            <person name="Fujitsuka N."/>
            <person name="Fukunaka R."/>
            <person name="Hamada M."/>
            <person name="Harada C."/>
            <person name="Hayashi A."/>
            <person name="Hijishita S."/>
            <person name="Honda M."/>
            <person name="Hosokawa S."/>
            <person name="Ichikawa Y."/>
            <person name="Idonuma A."/>
            <person name="Iijima M."/>
            <person name="Ikeda M."/>
            <person name="Ikeno M."/>
            <person name="Ito K."/>
            <person name="Ito S."/>
            <person name="Ito T."/>
            <person name="Ito Y."/>
            <person name="Ito Y."/>
            <person name="Iwabuchi A."/>
            <person name="Kamiya K."/>
            <person name="Karasawa W."/>
            <person name="Kurita K."/>
            <person name="Katagiri S."/>
            <person name="Kikuta A."/>
            <person name="Kobayashi H."/>
            <person name="Kobayashi N."/>
            <person name="Machita K."/>
            <person name="Maehara T."/>
            <person name="Masukawa M."/>
            <person name="Mizubayashi T."/>
            <person name="Mukai Y."/>
            <person name="Nagasaki H."/>
            <person name="Nagata Y."/>
            <person name="Naito S."/>
            <person name="Nakashima M."/>
            <person name="Nakama Y."/>
            <person name="Nakamichi Y."/>
            <person name="Nakamura M."/>
            <person name="Meguro A."/>
            <person name="Negishi M."/>
            <person name="Ohta I."/>
            <person name="Ohta T."/>
            <person name="Okamoto M."/>
            <person name="Ono N."/>
            <person name="Saji S."/>
            <person name="Sakaguchi M."/>
            <person name="Sakai K."/>
            <person name="Shibata M."/>
            <person name="Shimokawa T."/>
            <person name="Song J."/>
            <person name="Takazaki Y."/>
            <person name="Terasawa K."/>
            <person name="Tsugane M."/>
            <person name="Tsuji K."/>
            <person name="Ueda S."/>
            <person name="Waki K."/>
            <person name="Yamagata H."/>
            <person name="Yamamoto M."/>
            <person name="Yamamoto S."/>
            <person name="Yamane H."/>
            <person name="Yoshiki S."/>
            <person name="Yoshihara R."/>
            <person name="Yukawa K."/>
            <person name="Zhong H."/>
            <person name="Yano M."/>
            <person name="Yuan Q."/>
            <person name="Ouyang S."/>
            <person name="Liu J."/>
            <person name="Jones K.M."/>
            <person name="Gansberger K."/>
            <person name="Moffat K."/>
            <person name="Hill J."/>
            <person name="Bera J."/>
            <person name="Fadrosh D."/>
            <person name="Jin S."/>
            <person name="Johri S."/>
            <person name="Kim M."/>
            <person name="Overton L."/>
            <person name="Reardon M."/>
            <person name="Tsitrin T."/>
            <person name="Vuong H."/>
            <person name="Weaver B."/>
            <person name="Ciecko A."/>
            <person name="Tallon L."/>
            <person name="Jackson J."/>
            <person name="Pai G."/>
            <person name="Aken S.V."/>
            <person name="Utterback T."/>
            <person name="Reidmuller S."/>
            <person name="Feldblyum T."/>
            <person name="Hsiao J."/>
            <person name="Zismann V."/>
            <person name="Iobst S."/>
            <person name="de Vazeille A.R."/>
            <person name="Buell C.R."/>
            <person name="Ying K."/>
            <person name="Li Y."/>
            <person name="Lu T."/>
            <person name="Huang Y."/>
            <person name="Zhao Q."/>
            <person name="Feng Q."/>
            <person name="Zhang L."/>
            <person name="Zhu J."/>
            <person name="Weng Q."/>
            <person name="Mu J."/>
            <person name="Lu Y."/>
            <person name="Fan D."/>
            <person name="Liu Y."/>
            <person name="Guan J."/>
            <person name="Zhang Y."/>
            <person name="Yu S."/>
            <person name="Liu X."/>
            <person name="Zhang Y."/>
            <person name="Hong G."/>
            <person name="Han B."/>
            <person name="Choisne N."/>
            <person name="Demange N."/>
            <person name="Orjeda G."/>
            <person name="Samain S."/>
            <person name="Cattolico L."/>
            <person name="Pelletier E."/>
            <person name="Couloux A."/>
            <person name="Segurens B."/>
            <person name="Wincker P."/>
            <person name="D'Hont A."/>
            <person name="Scarpelli C."/>
            <person name="Weissenbach J."/>
            <person name="Salanoubat M."/>
            <person name="Quetier F."/>
            <person name="Yu Y."/>
            <person name="Kim H.R."/>
            <person name="Rambo T."/>
            <person name="Currie J."/>
            <person name="Collura K."/>
            <person name="Luo M."/>
            <person name="Yang T."/>
            <person name="Ammiraju J.S.S."/>
            <person name="Engler F."/>
            <person name="Soderlund C."/>
            <person name="Wing R.A."/>
            <person name="Palmer L.E."/>
            <person name="de la Bastide M."/>
            <person name="Spiegel L."/>
            <person name="Nascimento L."/>
            <person name="Zutavern T."/>
            <person name="O'Shaughnessy A."/>
            <person name="Dike S."/>
            <person name="Dedhia N."/>
            <person name="Preston R."/>
            <person name="Balija V."/>
            <person name="McCombie W.R."/>
            <person name="Chow T."/>
            <person name="Chen H."/>
            <person name="Chung M."/>
            <person name="Chen C."/>
            <person name="Shaw J."/>
            <person name="Wu H."/>
            <person name="Hsiao K."/>
            <person name="Chao Y."/>
            <person name="Chu M."/>
            <person name="Cheng C."/>
            <person name="Hour A."/>
            <person name="Lee P."/>
            <person name="Lin S."/>
            <person name="Lin Y."/>
            <person name="Liou J."/>
            <person name="Liu S."/>
            <person name="Hsing Y."/>
            <person name="Raghuvanshi S."/>
            <person name="Mohanty A."/>
            <person name="Bharti A.K."/>
            <person name="Gaur A."/>
            <person name="Gupta V."/>
            <person name="Kumar D."/>
            <person name="Ravi V."/>
            <person name="Vij S."/>
            <person name="Kapur A."/>
            <person name="Khurana P."/>
            <person name="Khurana P."/>
            <person name="Khurana J.P."/>
            <person name="Tyagi A.K."/>
            <person name="Gaikwad K."/>
            <person name="Singh A."/>
            <person name="Dalal V."/>
            <person name="Srivastava S."/>
            <person name="Dixit A."/>
            <person name="Pal A.K."/>
            <person name="Ghazi I.A."/>
            <person name="Yadav M."/>
            <person name="Pandit A."/>
            <person name="Bhargava A."/>
            <person name="Sureshbabu K."/>
            <person name="Batra K."/>
            <person name="Sharma T.R."/>
            <person name="Mohapatra T."/>
            <person name="Singh N.K."/>
            <person name="Messing J."/>
            <person name="Nelson A.B."/>
            <person name="Fuks G."/>
            <person name="Kavchok S."/>
            <person name="Keizer G."/>
            <person name="Linton E."/>
            <person name="Llaca V."/>
            <person name="Song R."/>
            <person name="Tanyolac B."/>
            <person name="Young S."/>
            <person name="Ho-Il K."/>
            <person name="Hahn J.H."/>
            <person name="Sangsakoo G."/>
            <person name="Vanavichit A."/>
            <person name="de Mattos Luiz.A.T."/>
            <person name="Zimmer P.D."/>
            <person name="Malone G."/>
            <person name="Dellagostin O."/>
            <person name="de Oliveira A.C."/>
            <person name="Bevan M."/>
            <person name="Bancroft I."/>
            <person name="Minx P."/>
            <person name="Cordum H."/>
            <person name="Wilson R."/>
            <person name="Cheng Z."/>
            <person name="Jin W."/>
            <person name="Jiang J."/>
            <person name="Leong S.A."/>
            <person name="Iwama H."/>
            <person name="Gojobori T."/>
            <person name="Itoh T."/>
            <person name="Niimura Y."/>
            <person name="Fujii Y."/>
            <person name="Habara T."/>
            <person name="Sakai H."/>
            <person name="Sato Y."/>
            <person name="Wilson G."/>
            <person name="Kumar K."/>
            <person name="McCouch S."/>
            <person name="Juretic N."/>
            <person name="Hoen D."/>
            <person name="Wright S."/>
            <person name="Bruskiewich R."/>
            <person name="Bureau T."/>
            <person name="Miyao A."/>
            <person name="Hirochika H."/>
            <person name="Nishikawa T."/>
            <person name="Kadowaki K."/>
            <person name="Sugiura M."/>
            <person name="Burr B."/>
            <person name="Sasaki T."/>
        </authorList>
    </citation>
    <scope>NUCLEOTIDE SEQUENCE [LARGE SCALE GENOMIC DNA]</scope>
    <source>
        <strain evidence="2">cv. Nipponbare</strain>
    </source>
</reference>
<gene>
    <name evidence="1" type="primary">B1307A11.16</name>
</gene>
<organism evidence="1 2">
    <name type="scientific">Oryza sativa subsp. japonica</name>
    <name type="common">Rice</name>
    <dbReference type="NCBI Taxonomy" id="39947"/>
    <lineage>
        <taxon>Eukaryota</taxon>
        <taxon>Viridiplantae</taxon>
        <taxon>Streptophyta</taxon>
        <taxon>Embryophyta</taxon>
        <taxon>Tracheophyta</taxon>
        <taxon>Spermatophyta</taxon>
        <taxon>Magnoliopsida</taxon>
        <taxon>Liliopsida</taxon>
        <taxon>Poales</taxon>
        <taxon>Poaceae</taxon>
        <taxon>BOP clade</taxon>
        <taxon>Oryzoideae</taxon>
        <taxon>Oryzeae</taxon>
        <taxon>Oryzinae</taxon>
        <taxon>Oryza</taxon>
        <taxon>Oryza sativa</taxon>
    </lineage>
</organism>
<name>Q6YUZ3_ORYSJ</name>